<gene>
    <name evidence="3" type="ORF">HWI92_15180</name>
</gene>
<feature type="signal peptide" evidence="1">
    <location>
        <begin position="1"/>
        <end position="21"/>
    </location>
</feature>
<sequence length="329" mass="35734">MKKSLIFFGTLLYFSFQTSLAQLVANNHFYIKSGTIVSMNGLVMTPSANLNLIGNTLQVSSQPAAGAPVQTIKRVYTFTNPVAFSGSMGVQYLPAELNGINENNLQVGYSSTLNANIGADAASVRDLPNHFVSVNLAGKNVRVVSLVNGQGALPVKLADFRAAAKENSIALDWTTTSEINADHFEIERAADGKTWSQIGSVAANGSGHSLEKYQYPDSRPLSGANFYRLKMVDQDGTFAFSQIRQVRWEGSDVFHVFPNPFVSELSIHPAIVPDIRSVSLVDAQGKEVVVTRDVDRNGVMHLSRFSAGIYVVKLTLQDGSVRTFKVVKN</sequence>
<evidence type="ECO:0000313" key="4">
    <source>
        <dbReference type="Proteomes" id="UP000612680"/>
    </source>
</evidence>
<dbReference type="InterPro" id="IPR026444">
    <property type="entry name" value="Secre_tail"/>
</dbReference>
<name>A0ABX7I8J4_9BACT</name>
<dbReference type="NCBIfam" id="TIGR04183">
    <property type="entry name" value="Por_Secre_tail"/>
    <property type="match status" value="1"/>
</dbReference>
<dbReference type="InterPro" id="IPR013783">
    <property type="entry name" value="Ig-like_fold"/>
</dbReference>
<accession>A0ABX7I8J4</accession>
<dbReference type="Proteomes" id="UP000612680">
    <property type="component" value="Chromosome"/>
</dbReference>
<keyword evidence="1" id="KW-0732">Signal</keyword>
<dbReference type="Pfam" id="PF18962">
    <property type="entry name" value="Por_Secre_tail"/>
    <property type="match status" value="1"/>
</dbReference>
<protein>
    <submittedName>
        <fullName evidence="3">T9SS type A sorting domain-containing protein</fullName>
    </submittedName>
</protein>
<feature type="chain" id="PRO_5046444673" evidence="1">
    <location>
        <begin position="22"/>
        <end position="329"/>
    </location>
</feature>
<evidence type="ECO:0000313" key="3">
    <source>
        <dbReference type="EMBL" id="QRR02153.1"/>
    </source>
</evidence>
<reference evidence="3 4" key="1">
    <citation type="submission" date="2020-06" db="EMBL/GenBank/DDBJ databases">
        <title>Dyadobacter sandarakinus sp. nov., isolated from the soil of the Arctic Yellow River Station.</title>
        <authorList>
            <person name="Zhang Y."/>
            <person name="Peng F."/>
        </authorList>
    </citation>
    <scope>NUCLEOTIDE SEQUENCE [LARGE SCALE GENOMIC DNA]</scope>
    <source>
        <strain evidence="3 4">Q3-56</strain>
    </source>
</reference>
<dbReference type="RefSeq" id="WP_204656769.1">
    <property type="nucleotide sequence ID" value="NZ_CP056775.1"/>
</dbReference>
<feature type="domain" description="Secretion system C-terminal sorting" evidence="2">
    <location>
        <begin position="256"/>
        <end position="321"/>
    </location>
</feature>
<dbReference type="EMBL" id="CP056775">
    <property type="protein sequence ID" value="QRR02153.1"/>
    <property type="molecule type" value="Genomic_DNA"/>
</dbReference>
<evidence type="ECO:0000256" key="1">
    <source>
        <dbReference type="SAM" id="SignalP"/>
    </source>
</evidence>
<organism evidence="3 4">
    <name type="scientific">Dyadobacter sandarakinus</name>
    <dbReference type="NCBI Taxonomy" id="2747268"/>
    <lineage>
        <taxon>Bacteria</taxon>
        <taxon>Pseudomonadati</taxon>
        <taxon>Bacteroidota</taxon>
        <taxon>Cytophagia</taxon>
        <taxon>Cytophagales</taxon>
        <taxon>Spirosomataceae</taxon>
        <taxon>Dyadobacter</taxon>
    </lineage>
</organism>
<proteinExistence type="predicted"/>
<dbReference type="Gene3D" id="2.60.40.10">
    <property type="entry name" value="Immunoglobulins"/>
    <property type="match status" value="1"/>
</dbReference>
<keyword evidence="4" id="KW-1185">Reference proteome</keyword>
<evidence type="ECO:0000259" key="2">
    <source>
        <dbReference type="Pfam" id="PF18962"/>
    </source>
</evidence>